<dbReference type="EMBL" id="CP020953">
    <property type="protein sequence ID" value="AWI03216.1"/>
    <property type="molecule type" value="Genomic_DNA"/>
</dbReference>
<feature type="compositionally biased region" description="Basic and acidic residues" evidence="1">
    <location>
        <begin position="29"/>
        <end position="41"/>
    </location>
</feature>
<evidence type="ECO:0000313" key="3">
    <source>
        <dbReference type="Proteomes" id="UP000244910"/>
    </source>
</evidence>
<dbReference type="RefSeq" id="WP_032075774.1">
    <property type="nucleotide sequence ID" value="NZ_CP020953.1"/>
</dbReference>
<feature type="region of interest" description="Disordered" evidence="1">
    <location>
        <begin position="69"/>
        <end position="161"/>
    </location>
</feature>
<feature type="compositionally biased region" description="Polar residues" evidence="1">
    <location>
        <begin position="98"/>
        <end position="107"/>
    </location>
</feature>
<feature type="region of interest" description="Disordered" evidence="1">
    <location>
        <begin position="179"/>
        <end position="199"/>
    </location>
</feature>
<feature type="compositionally biased region" description="Polar residues" evidence="1">
    <location>
        <begin position="7"/>
        <end position="28"/>
    </location>
</feature>
<keyword evidence="3" id="KW-1185">Reference proteome</keyword>
<sequence length="199" mass="21458">MDIKIGGTNNSTYESLRVKNSQTNAQKTDNQESVEKDDKRAKSANNIDIATKYVSSQGDTVEISREGASALESSKIKNSKTNAQETNNTKKVEKIQKDVTSTNNTDLATKYVSPQGDTVEISRKGASALESSKTNTSENASKSTDEDSSSNESTTNLSQYTDSELKELYAKGKISASQYNSELGSRGQDSSNIDTSPGK</sequence>
<protein>
    <submittedName>
        <fullName evidence="2">Uncharacterized protein</fullName>
    </submittedName>
</protein>
<dbReference type="KEGG" id="cdrk:B9W14_01465"/>
<proteinExistence type="predicted"/>
<feature type="region of interest" description="Disordered" evidence="1">
    <location>
        <begin position="1"/>
        <end position="43"/>
    </location>
</feature>
<accession>A0A2U8DKE6</accession>
<gene>
    <name evidence="2" type="ORF">B9W14_01465</name>
</gene>
<feature type="compositionally biased region" description="Polar residues" evidence="1">
    <location>
        <begin position="129"/>
        <end position="142"/>
    </location>
</feature>
<feature type="compositionally biased region" description="Basic and acidic residues" evidence="1">
    <location>
        <begin position="88"/>
        <end position="97"/>
    </location>
</feature>
<reference evidence="3" key="1">
    <citation type="submission" date="2017-04" db="EMBL/GenBank/DDBJ databases">
        <authorList>
            <person name="Song Y."/>
            <person name="Cho B.-K."/>
        </authorList>
    </citation>
    <scope>NUCLEOTIDE SEQUENCE [LARGE SCALE GENOMIC DNA]</scope>
    <source>
        <strain evidence="3">SL1</strain>
    </source>
</reference>
<dbReference type="Proteomes" id="UP000244910">
    <property type="component" value="Chromosome"/>
</dbReference>
<organism evidence="2 3">
    <name type="scientific">Clostridium drakei</name>
    <dbReference type="NCBI Taxonomy" id="332101"/>
    <lineage>
        <taxon>Bacteria</taxon>
        <taxon>Bacillati</taxon>
        <taxon>Bacillota</taxon>
        <taxon>Clostridia</taxon>
        <taxon>Eubacteriales</taxon>
        <taxon>Clostridiaceae</taxon>
        <taxon>Clostridium</taxon>
    </lineage>
</organism>
<evidence type="ECO:0000313" key="2">
    <source>
        <dbReference type="EMBL" id="AWI03216.1"/>
    </source>
</evidence>
<name>A0A2U8DKE6_9CLOT</name>
<evidence type="ECO:0000256" key="1">
    <source>
        <dbReference type="SAM" id="MobiDB-lite"/>
    </source>
</evidence>
<dbReference type="AlphaFoldDB" id="A0A2U8DKE6"/>